<dbReference type="InterPro" id="IPR041588">
    <property type="entry name" value="Integrase_H2C2"/>
</dbReference>
<reference evidence="3" key="1">
    <citation type="submission" date="2021-03" db="EMBL/GenBank/DDBJ databases">
        <title>Draft genome sequence of rust myrtle Austropuccinia psidii MF-1, a brazilian biotype.</title>
        <authorList>
            <person name="Quecine M.C."/>
            <person name="Pachon D.M.R."/>
            <person name="Bonatelli M.L."/>
            <person name="Correr F.H."/>
            <person name="Franceschini L.M."/>
            <person name="Leite T.F."/>
            <person name="Margarido G.R.A."/>
            <person name="Almeida C.A."/>
            <person name="Ferrarezi J.A."/>
            <person name="Labate C.A."/>
        </authorList>
    </citation>
    <scope>NUCLEOTIDE SEQUENCE</scope>
    <source>
        <strain evidence="3">MF-1</strain>
    </source>
</reference>
<dbReference type="InterPro" id="IPR012337">
    <property type="entry name" value="RNaseH-like_sf"/>
</dbReference>
<dbReference type="EMBL" id="AVOT02017239">
    <property type="protein sequence ID" value="MBW0503230.1"/>
    <property type="molecule type" value="Genomic_DNA"/>
</dbReference>
<organism evidence="3 4">
    <name type="scientific">Austropuccinia psidii MF-1</name>
    <dbReference type="NCBI Taxonomy" id="1389203"/>
    <lineage>
        <taxon>Eukaryota</taxon>
        <taxon>Fungi</taxon>
        <taxon>Dikarya</taxon>
        <taxon>Basidiomycota</taxon>
        <taxon>Pucciniomycotina</taxon>
        <taxon>Pucciniomycetes</taxon>
        <taxon>Pucciniales</taxon>
        <taxon>Sphaerophragmiaceae</taxon>
        <taxon>Austropuccinia</taxon>
    </lineage>
</organism>
<dbReference type="GO" id="GO:0005634">
    <property type="term" value="C:nucleus"/>
    <property type="evidence" value="ECO:0007669"/>
    <property type="project" value="UniProtKB-ARBA"/>
</dbReference>
<dbReference type="Gene3D" id="3.30.420.10">
    <property type="entry name" value="Ribonuclease H-like superfamily/Ribonuclease H"/>
    <property type="match status" value="1"/>
</dbReference>
<dbReference type="GO" id="GO:0015074">
    <property type="term" value="P:DNA integration"/>
    <property type="evidence" value="ECO:0007669"/>
    <property type="project" value="InterPro"/>
</dbReference>
<dbReference type="InterPro" id="IPR001584">
    <property type="entry name" value="Integrase_cat-core"/>
</dbReference>
<dbReference type="AlphaFoldDB" id="A0A9Q3HIN9"/>
<protein>
    <recommendedName>
        <fullName evidence="2">Integrase catalytic domain-containing protein</fullName>
    </recommendedName>
</protein>
<keyword evidence="1" id="KW-0694">RNA-binding</keyword>
<dbReference type="PANTHER" id="PTHR37984">
    <property type="entry name" value="PROTEIN CBG26694"/>
    <property type="match status" value="1"/>
</dbReference>
<dbReference type="InterPro" id="IPR050951">
    <property type="entry name" value="Retrovirus_Pol_polyprotein"/>
</dbReference>
<dbReference type="Proteomes" id="UP000765509">
    <property type="component" value="Unassembled WGS sequence"/>
</dbReference>
<dbReference type="SUPFAM" id="SSF53098">
    <property type="entry name" value="Ribonuclease H-like"/>
    <property type="match status" value="1"/>
</dbReference>
<evidence type="ECO:0000256" key="1">
    <source>
        <dbReference type="ARBA" id="ARBA00022884"/>
    </source>
</evidence>
<dbReference type="Pfam" id="PF17921">
    <property type="entry name" value="Integrase_H2C2"/>
    <property type="match status" value="1"/>
</dbReference>
<keyword evidence="4" id="KW-1185">Reference proteome</keyword>
<dbReference type="PANTHER" id="PTHR37984:SF5">
    <property type="entry name" value="PROTEIN NYNRIN-LIKE"/>
    <property type="match status" value="1"/>
</dbReference>
<evidence type="ECO:0000313" key="3">
    <source>
        <dbReference type="EMBL" id="MBW0503230.1"/>
    </source>
</evidence>
<comment type="caution">
    <text evidence="3">The sequence shown here is derived from an EMBL/GenBank/DDBJ whole genome shotgun (WGS) entry which is preliminary data.</text>
</comment>
<dbReference type="Gene3D" id="1.10.340.70">
    <property type="match status" value="1"/>
</dbReference>
<dbReference type="InterPro" id="IPR036397">
    <property type="entry name" value="RNaseH_sf"/>
</dbReference>
<evidence type="ECO:0000259" key="2">
    <source>
        <dbReference type="PROSITE" id="PS50994"/>
    </source>
</evidence>
<feature type="domain" description="Integrase catalytic" evidence="2">
    <location>
        <begin position="76"/>
        <end position="246"/>
    </location>
</feature>
<dbReference type="GO" id="GO:0003723">
    <property type="term" value="F:RNA binding"/>
    <property type="evidence" value="ECO:0007669"/>
    <property type="project" value="UniProtKB-KW"/>
</dbReference>
<proteinExistence type="predicted"/>
<accession>A0A9Q3HIN9</accession>
<name>A0A9Q3HIN9_9BASI</name>
<evidence type="ECO:0000313" key="4">
    <source>
        <dbReference type="Proteomes" id="UP000765509"/>
    </source>
</evidence>
<dbReference type="PROSITE" id="PS50994">
    <property type="entry name" value="INTEGRASE"/>
    <property type="match status" value="1"/>
</dbReference>
<sequence>MTLCIRLLINTTLHECNNSIYCGHLSEDRTIEKVKNCAWRPSWRKETIEYFHTCDSCQKANRSTGKKFGLMIHIQEPEFPWEVVHMDWVTALPPSGDKSYNACLVIVDRYSKTHIFLPCHEYDTAMDTALLLWSRVSYHTGLFNNIISDRDCKFASALWTNLHRLFGTKLSFSTEYHPQTDGLAEMMIQTSEDTIRRFCAYGLEFKDSDGFTHDWCTLIPALELAYKTSVLSSTGQTPAISSFNLDFNNIKGPKKLKDSYVGPFVIVALHGTNAVQVELSGELENKHPNFPVILIQPYQPADKELFPLRNPTPLTVRPVGNNEDRKMKKVIKERRIRFKNQREYLVRYINPVHEDEWLAESEIPDSDKLLRRFRHERRPQASICL</sequence>
<gene>
    <name evidence="3" type="ORF">O181_042945</name>
</gene>